<reference evidence="2 3" key="1">
    <citation type="submission" date="2023-08" db="EMBL/GenBank/DDBJ databases">
        <title>Black Yeasts Isolated from many extreme environments.</title>
        <authorList>
            <person name="Coleine C."/>
            <person name="Stajich J.E."/>
            <person name="Selbmann L."/>
        </authorList>
    </citation>
    <scope>NUCLEOTIDE SEQUENCE [LARGE SCALE GENOMIC DNA]</scope>
    <source>
        <strain evidence="2 3">CCFEE 5792</strain>
    </source>
</reference>
<evidence type="ECO:0000259" key="1">
    <source>
        <dbReference type="Pfam" id="PF12697"/>
    </source>
</evidence>
<sequence>MAENTTKPVILIIPGSFSHASHYYVLTDKLKELGYQTFVNALPSTSRDDPEEPVSLQEDAVFFRGIIEKLADRGHDVVVLMHSYGGQVGSEAVKDVGKEERQKAGKKGGVVKLIYLTAAVLEVGSSMKSESGDPPPGLVEISETGYMRIVGVELVAKAAFSDVEFHRAVDIVRTMPKHSSLSFAGELTYPGYKYIPASYIFCENDYLVVPDAQRKYIDRIKAATGKEVDVHTLSTGHAPNLSAPDKLAEVVVGIITGTASA</sequence>
<dbReference type="PANTHER" id="PTHR37017:SF13">
    <property type="entry name" value="AB HYDROLASE-1 DOMAIN-CONTAINING PROTEIN"/>
    <property type="match status" value="1"/>
</dbReference>
<dbReference type="InterPro" id="IPR000073">
    <property type="entry name" value="AB_hydrolase_1"/>
</dbReference>
<dbReference type="Proteomes" id="UP001358417">
    <property type="component" value="Unassembled WGS sequence"/>
</dbReference>
<feature type="domain" description="AB hydrolase-1" evidence="1">
    <location>
        <begin position="10"/>
        <end position="250"/>
    </location>
</feature>
<evidence type="ECO:0000313" key="2">
    <source>
        <dbReference type="EMBL" id="KAK5047702.1"/>
    </source>
</evidence>
<dbReference type="AlphaFoldDB" id="A0AAV9N4W4"/>
<name>A0AAV9N4W4_9EURO</name>
<dbReference type="Gene3D" id="3.40.50.1820">
    <property type="entry name" value="alpha/beta hydrolase"/>
    <property type="match status" value="1"/>
</dbReference>
<accession>A0AAV9N4W4</accession>
<dbReference type="GeneID" id="89974539"/>
<comment type="caution">
    <text evidence="2">The sequence shown here is derived from an EMBL/GenBank/DDBJ whole genome shotgun (WGS) entry which is preliminary data.</text>
</comment>
<dbReference type="InterPro" id="IPR029058">
    <property type="entry name" value="AB_hydrolase_fold"/>
</dbReference>
<keyword evidence="3" id="KW-1185">Reference proteome</keyword>
<dbReference type="SUPFAM" id="SSF53474">
    <property type="entry name" value="alpha/beta-Hydrolases"/>
    <property type="match status" value="1"/>
</dbReference>
<evidence type="ECO:0000313" key="3">
    <source>
        <dbReference type="Proteomes" id="UP001358417"/>
    </source>
</evidence>
<dbReference type="RefSeq" id="XP_064703229.1">
    <property type="nucleotide sequence ID" value="XM_064849928.1"/>
</dbReference>
<dbReference type="PANTHER" id="PTHR37017">
    <property type="entry name" value="AB HYDROLASE-1 DOMAIN-CONTAINING PROTEIN-RELATED"/>
    <property type="match status" value="1"/>
</dbReference>
<dbReference type="EMBL" id="JAVRRD010000024">
    <property type="protein sequence ID" value="KAK5047702.1"/>
    <property type="molecule type" value="Genomic_DNA"/>
</dbReference>
<gene>
    <name evidence="2" type="ORF">LTR84_006367</name>
</gene>
<dbReference type="Pfam" id="PF12697">
    <property type="entry name" value="Abhydrolase_6"/>
    <property type="match status" value="1"/>
</dbReference>
<dbReference type="InterPro" id="IPR052897">
    <property type="entry name" value="Sec-Metab_Biosynth_Hydrolase"/>
</dbReference>
<organism evidence="2 3">
    <name type="scientific">Exophiala bonariae</name>
    <dbReference type="NCBI Taxonomy" id="1690606"/>
    <lineage>
        <taxon>Eukaryota</taxon>
        <taxon>Fungi</taxon>
        <taxon>Dikarya</taxon>
        <taxon>Ascomycota</taxon>
        <taxon>Pezizomycotina</taxon>
        <taxon>Eurotiomycetes</taxon>
        <taxon>Chaetothyriomycetidae</taxon>
        <taxon>Chaetothyriales</taxon>
        <taxon>Herpotrichiellaceae</taxon>
        <taxon>Exophiala</taxon>
    </lineage>
</organism>
<proteinExistence type="predicted"/>
<protein>
    <recommendedName>
        <fullName evidence="1">AB hydrolase-1 domain-containing protein</fullName>
    </recommendedName>
</protein>